<gene>
    <name evidence="3" type="ORF">CPLU01_00949</name>
</gene>
<evidence type="ECO:0008006" key="5">
    <source>
        <dbReference type="Google" id="ProtNLM"/>
    </source>
</evidence>
<dbReference type="Proteomes" id="UP000654918">
    <property type="component" value="Unassembled WGS sequence"/>
</dbReference>
<keyword evidence="2" id="KW-0732">Signal</keyword>
<reference evidence="3" key="1">
    <citation type="journal article" date="2020" name="Phytopathology">
        <title>Genome Sequence Resources of Colletotrichum truncatum, C. plurivorum, C. musicola, and C. sojae: Four Species Pathogenic to Soybean (Glycine max).</title>
        <authorList>
            <person name="Rogerio F."/>
            <person name="Boufleur T.R."/>
            <person name="Ciampi-Guillardi M."/>
            <person name="Sukno S.A."/>
            <person name="Thon M.R."/>
            <person name="Massola Junior N.S."/>
            <person name="Baroncelli R."/>
        </authorList>
    </citation>
    <scope>NUCLEOTIDE SEQUENCE</scope>
    <source>
        <strain evidence="3">LFN00145</strain>
    </source>
</reference>
<comment type="caution">
    <text evidence="3">The sequence shown here is derived from an EMBL/GenBank/DDBJ whole genome shotgun (WGS) entry which is preliminary data.</text>
</comment>
<dbReference type="AlphaFoldDB" id="A0A8H6NR19"/>
<feature type="region of interest" description="Disordered" evidence="1">
    <location>
        <begin position="93"/>
        <end position="114"/>
    </location>
</feature>
<protein>
    <recommendedName>
        <fullName evidence="5">Extracellular membrane protein CFEM domain-containing protein</fullName>
    </recommendedName>
</protein>
<keyword evidence="4" id="KW-1185">Reference proteome</keyword>
<feature type="compositionally biased region" description="Low complexity" evidence="1">
    <location>
        <begin position="94"/>
        <end position="105"/>
    </location>
</feature>
<proteinExistence type="predicted"/>
<feature type="signal peptide" evidence="2">
    <location>
        <begin position="1"/>
        <end position="18"/>
    </location>
</feature>
<evidence type="ECO:0000313" key="3">
    <source>
        <dbReference type="EMBL" id="KAF6840953.1"/>
    </source>
</evidence>
<feature type="chain" id="PRO_5034897729" description="Extracellular membrane protein CFEM domain-containing protein" evidence="2">
    <location>
        <begin position="19"/>
        <end position="114"/>
    </location>
</feature>
<evidence type="ECO:0000256" key="1">
    <source>
        <dbReference type="SAM" id="MobiDB-lite"/>
    </source>
</evidence>
<dbReference type="EMBL" id="WIGO01000005">
    <property type="protein sequence ID" value="KAF6840953.1"/>
    <property type="molecule type" value="Genomic_DNA"/>
</dbReference>
<name>A0A8H6NR19_9PEZI</name>
<organism evidence="3 4">
    <name type="scientific">Colletotrichum plurivorum</name>
    <dbReference type="NCBI Taxonomy" id="2175906"/>
    <lineage>
        <taxon>Eukaryota</taxon>
        <taxon>Fungi</taxon>
        <taxon>Dikarya</taxon>
        <taxon>Ascomycota</taxon>
        <taxon>Pezizomycotina</taxon>
        <taxon>Sordariomycetes</taxon>
        <taxon>Hypocreomycetidae</taxon>
        <taxon>Glomerellales</taxon>
        <taxon>Glomerellaceae</taxon>
        <taxon>Colletotrichum</taxon>
        <taxon>Colletotrichum orchidearum species complex</taxon>
    </lineage>
</organism>
<evidence type="ECO:0000256" key="2">
    <source>
        <dbReference type="SAM" id="SignalP"/>
    </source>
</evidence>
<sequence>MKASIFTLTFALAGSALAQERFRCRCTDGSQNVVAGIEGICRSRGGEAEGSQLCIKAASRLTDAGCATVRQGSRAECIVDNLSDYPGSSLSESAAAAATPAPKARAVQELPQDA</sequence>
<evidence type="ECO:0000313" key="4">
    <source>
        <dbReference type="Proteomes" id="UP000654918"/>
    </source>
</evidence>
<accession>A0A8H6NR19</accession>